<reference evidence="2" key="1">
    <citation type="submission" date="2016-05" db="EMBL/GenBank/DDBJ databases">
        <title>WGS assembly of Xenopus laevis.</title>
        <authorList>
            <person name="Session A."/>
            <person name="Uno Y."/>
            <person name="Kwon T."/>
            <person name="Chapman J."/>
            <person name="Toyoda A."/>
            <person name="Takahashi S."/>
            <person name="Fukui A."/>
            <person name="Hikosaka A."/>
            <person name="Putnam N."/>
            <person name="Stites J."/>
            <person name="Van Heeringen S."/>
            <person name="Quigley I."/>
            <person name="Heinz S."/>
            <person name="Hellsten U."/>
            <person name="Lyons J."/>
            <person name="Suzuki A."/>
            <person name="Kondo M."/>
            <person name="Ogino H."/>
            <person name="Ochi H."/>
            <person name="Bogdanovic O."/>
            <person name="Lister R."/>
            <person name="Georgiou G."/>
            <person name="Paranjpe S."/>
            <person name="Van Kruijsbergen I."/>
            <person name="Mozaffari S."/>
            <person name="Shu S."/>
            <person name="Schmutz J."/>
            <person name="Jenkins J."/>
            <person name="Grimwood J."/>
            <person name="Carlson J."/>
            <person name="Mitros T."/>
            <person name="Simakov O."/>
            <person name="Heald R."/>
            <person name="Miller K."/>
            <person name="Haudenschild C."/>
            <person name="Kuroki Y."/>
            <person name="Tanaka T."/>
            <person name="Michiue T."/>
            <person name="Watanabe M."/>
            <person name="Kinoshita T."/>
            <person name="Ohta Y."/>
            <person name="Mawaribuchi S."/>
            <person name="Suzuki Y."/>
            <person name="Haramoto Y."/>
            <person name="Yamamoto T."/>
            <person name="Takagi C."/>
            <person name="Kitzman J."/>
            <person name="Shendure J."/>
            <person name="Nakayama T."/>
            <person name="Izutsu Y."/>
            <person name="Robert J."/>
            <person name="Dichmann D."/>
            <person name="Flajnik M."/>
            <person name="Houston D."/>
            <person name="Marcotte E."/>
            <person name="Wallingford J."/>
            <person name="Ito Y."/>
            <person name="Asashima M."/>
            <person name="Ueno N."/>
            <person name="Matsuda Y."/>
            <person name="Jan Veenstra G."/>
            <person name="Fujiyama A."/>
            <person name="Harland R."/>
            <person name="Taira M."/>
            <person name="Rokhsar D.S."/>
        </authorList>
    </citation>
    <scope>NUCLEOTIDE SEQUENCE</scope>
    <source>
        <strain evidence="2">J</strain>
        <tissue evidence="2">Blood</tissue>
    </source>
</reference>
<organism evidence="2">
    <name type="scientific">Xenopus laevis</name>
    <name type="common">African clawed frog</name>
    <dbReference type="NCBI Taxonomy" id="8355"/>
    <lineage>
        <taxon>Eukaryota</taxon>
        <taxon>Metazoa</taxon>
        <taxon>Chordata</taxon>
        <taxon>Craniata</taxon>
        <taxon>Vertebrata</taxon>
        <taxon>Euteleostomi</taxon>
        <taxon>Amphibia</taxon>
        <taxon>Batrachia</taxon>
        <taxon>Anura</taxon>
        <taxon>Pipoidea</taxon>
        <taxon>Pipidae</taxon>
        <taxon>Xenopodinae</taxon>
        <taxon>Xenopus</taxon>
        <taxon>Xenopus</taxon>
    </lineage>
</organism>
<dbReference type="EMBL" id="KV487303">
    <property type="protein sequence ID" value="OCT55494.1"/>
    <property type="molecule type" value="Genomic_DNA"/>
</dbReference>
<sequence>MTFAYTNEDVIRITAAVKGNSEFLSQNDVICDLKDLERLQRKKVAWDLHSMTLAEYVKLQRIPRGLRSHLRPTMFGGDEAFRKKWESILNKFSLDLMVALLEQIQKEAPDVSALIAEKEQKMRNQYSERELSEGLTKLTDSLAAFRAALEIRKREKFRRDAEDYSAGMIYKWRTTQEQRQPMGREYVRTRRTRNESGERSAEEQARQRRQTPA</sequence>
<gene>
    <name evidence="2" type="ORF">XELAEV_18001766mg</name>
</gene>
<evidence type="ECO:0000256" key="1">
    <source>
        <dbReference type="SAM" id="MobiDB-lite"/>
    </source>
</evidence>
<feature type="region of interest" description="Disordered" evidence="1">
    <location>
        <begin position="173"/>
        <end position="213"/>
    </location>
</feature>
<dbReference type="Proteomes" id="UP000694892">
    <property type="component" value="Unassembled WGS sequence"/>
</dbReference>
<dbReference type="AlphaFoldDB" id="A0A974BP11"/>
<feature type="non-terminal residue" evidence="2">
    <location>
        <position position="213"/>
    </location>
</feature>
<proteinExistence type="predicted"/>
<name>A0A974BP11_XENLA</name>
<evidence type="ECO:0000313" key="2">
    <source>
        <dbReference type="EMBL" id="OCT55494.1"/>
    </source>
</evidence>
<protein>
    <submittedName>
        <fullName evidence="2">Uncharacterized protein</fullName>
    </submittedName>
</protein>
<accession>A0A974BP11</accession>
<feature type="compositionally biased region" description="Basic and acidic residues" evidence="1">
    <location>
        <begin position="185"/>
        <end position="206"/>
    </location>
</feature>